<keyword evidence="1" id="KW-0812">Transmembrane</keyword>
<keyword evidence="1" id="KW-0472">Membrane</keyword>
<dbReference type="Proteomes" id="UP000481033">
    <property type="component" value="Unassembled WGS sequence"/>
</dbReference>
<accession>A0A6M0RRP3</accession>
<protein>
    <recommendedName>
        <fullName evidence="4">Glycosyltransferase RgtA/B/C/D-like domain-containing protein</fullName>
    </recommendedName>
</protein>
<feature type="transmembrane region" description="Helical" evidence="1">
    <location>
        <begin position="355"/>
        <end position="377"/>
    </location>
</feature>
<dbReference type="AlphaFoldDB" id="A0A6M0RRP3"/>
<feature type="transmembrane region" description="Helical" evidence="1">
    <location>
        <begin position="314"/>
        <end position="332"/>
    </location>
</feature>
<feature type="transmembrane region" description="Helical" evidence="1">
    <location>
        <begin position="261"/>
        <end position="283"/>
    </location>
</feature>
<evidence type="ECO:0000256" key="1">
    <source>
        <dbReference type="SAM" id="Phobius"/>
    </source>
</evidence>
<feature type="transmembrane region" description="Helical" evidence="1">
    <location>
        <begin position="12"/>
        <end position="32"/>
    </location>
</feature>
<feature type="transmembrane region" description="Helical" evidence="1">
    <location>
        <begin position="237"/>
        <end position="254"/>
    </location>
</feature>
<feature type="transmembrane region" description="Helical" evidence="1">
    <location>
        <begin position="154"/>
        <end position="184"/>
    </location>
</feature>
<organism evidence="2 3">
    <name type="scientific">Adonisia turfae CCMR0081</name>
    <dbReference type="NCBI Taxonomy" id="2292702"/>
    <lineage>
        <taxon>Bacteria</taxon>
        <taxon>Bacillati</taxon>
        <taxon>Cyanobacteriota</taxon>
        <taxon>Adonisia</taxon>
        <taxon>Adonisia turfae</taxon>
    </lineage>
</organism>
<proteinExistence type="predicted"/>
<feature type="transmembrane region" description="Helical" evidence="1">
    <location>
        <begin position="289"/>
        <end position="307"/>
    </location>
</feature>
<dbReference type="EMBL" id="QXHD01000004">
    <property type="protein sequence ID" value="NEZ58846.1"/>
    <property type="molecule type" value="Genomic_DNA"/>
</dbReference>
<gene>
    <name evidence="2" type="ORF">DXZ20_25035</name>
</gene>
<feature type="transmembrane region" description="Helical" evidence="1">
    <location>
        <begin position="127"/>
        <end position="148"/>
    </location>
</feature>
<keyword evidence="3" id="KW-1185">Reference proteome</keyword>
<comment type="caution">
    <text evidence="2">The sequence shown here is derived from an EMBL/GenBank/DDBJ whole genome shotgun (WGS) entry which is preliminary data.</text>
</comment>
<sequence>MTLRLPRQLVSLYKSPWTAVIIIAVLGLIGTLNHSMWRDEMNVWLIARDSPSWGAFVENIRYDRAHPGLWHLLVAMLYHLFGHPVSMQVFHWLLAMGSVLLIWRCSPFTQWQKWLFTFGYLPFYEHLLIARNYAVAMLLLFAICALWPQRQRAYWPLAGLLVLLANTNVYAFLIAIALALTLGLELVFDAKLRRNWLDILFSGGLIIAGYAMALHFILPPSYVANQALEGYVTGLDIRHLLRAIGRIFGGYYVIIPNGRQYLDLLVCGVLALGSCWLVCLKLVKKPYPLAFYLLGNGIILGFTYAKFMPNSIRHFGNFYLILIAALWLAHYYPPTTAITQYLPILERQQQTSNRWFNRMFATVLIAQLLGGIFMFVMDFTIPYSASRAAAAYMRQANLQDEFIVASRDAQMASLSGYFGRSFYFPERQAIGSYTLFFKGVRNEVDHPEVIRQVKQLILEHPKILLVLTKKLEEPTPGLTVEPIEQFTKAWQNEEYYLYWVTSANN</sequence>
<keyword evidence="1" id="KW-1133">Transmembrane helix</keyword>
<evidence type="ECO:0008006" key="4">
    <source>
        <dbReference type="Google" id="ProtNLM"/>
    </source>
</evidence>
<name>A0A6M0RRP3_9CYAN</name>
<reference evidence="2 3" key="1">
    <citation type="journal article" date="2020" name="Microb. Ecol.">
        <title>Ecogenomics of the Marine Benthic Filamentous Cyanobacterium Adonisia.</title>
        <authorList>
            <person name="Walter J.M."/>
            <person name="Coutinho F.H."/>
            <person name="Leomil L."/>
            <person name="Hargreaves P.I."/>
            <person name="Campeao M.E."/>
            <person name="Vieira V.V."/>
            <person name="Silva B.S."/>
            <person name="Fistarol G.O."/>
            <person name="Salomon P.S."/>
            <person name="Sawabe T."/>
            <person name="Mino S."/>
            <person name="Hosokawa M."/>
            <person name="Miyashita H."/>
            <person name="Maruyama F."/>
            <person name="van Verk M.C."/>
            <person name="Dutilh B.E."/>
            <person name="Thompson C.C."/>
            <person name="Thompson F.L."/>
        </authorList>
    </citation>
    <scope>NUCLEOTIDE SEQUENCE [LARGE SCALE GENOMIC DNA]</scope>
    <source>
        <strain evidence="2 3">CCMR0081</strain>
    </source>
</reference>
<feature type="transmembrane region" description="Helical" evidence="1">
    <location>
        <begin position="196"/>
        <end position="217"/>
    </location>
</feature>
<dbReference type="RefSeq" id="WP_163701756.1">
    <property type="nucleotide sequence ID" value="NZ_QXHD01000004.1"/>
</dbReference>
<evidence type="ECO:0000313" key="3">
    <source>
        <dbReference type="Proteomes" id="UP000481033"/>
    </source>
</evidence>
<evidence type="ECO:0000313" key="2">
    <source>
        <dbReference type="EMBL" id="NEZ58846.1"/>
    </source>
</evidence>